<feature type="domain" description="Cell wall-active antibiotics response LiaF-like C-terminal" evidence="2">
    <location>
        <begin position="149"/>
        <end position="260"/>
    </location>
</feature>
<dbReference type="Pfam" id="PF09922">
    <property type="entry name" value="LiaF-like_C"/>
    <property type="match status" value="1"/>
</dbReference>
<dbReference type="PIRSF" id="PIRSF031509">
    <property type="entry name" value="Cell_wall_LiaF/YvqF"/>
    <property type="match status" value="1"/>
</dbReference>
<dbReference type="Proteomes" id="UP000051888">
    <property type="component" value="Unassembled WGS sequence"/>
</dbReference>
<comment type="caution">
    <text evidence="4">The sequence shown here is derived from an EMBL/GenBank/DDBJ whole genome shotgun (WGS) entry which is preliminary data.</text>
</comment>
<dbReference type="InterPro" id="IPR047793">
    <property type="entry name" value="LiaF_C"/>
</dbReference>
<keyword evidence="1" id="KW-0812">Transmembrane</keyword>
<keyword evidence="1" id="KW-0472">Membrane</keyword>
<dbReference type="Pfam" id="PF22570">
    <property type="entry name" value="LiaF-TM"/>
    <property type="match status" value="1"/>
</dbReference>
<protein>
    <recommendedName>
        <fullName evidence="6">Cell wall-active antibiotics response LiaF-like C-terminal domain-containing protein</fullName>
    </recommendedName>
</protein>
<sequence>MKRRRSILIFSAILLVIGIALLLINIGVISLEMKELFVMFIPILFVFAGILYFIQSIHRKSSGSIFLSLFFLLYGSLLELNHYGMVHFTYGDWWKLWPIFFIYLAIKKIFFKEKVKFSIEADFDDKDIEDIKKYKNKYKKKYKKSFTLIGDMEFNTQNWPLKSMDLHNLTGDYYFDFNKAFIPEEETKITIKSRIGDVKMLIPEDIPVRIVTKVTLGDIRLFEQNSSGTKPHLVFESPNYHDSIKKIDILIEVGIGDIRIDRV</sequence>
<dbReference type="InterPro" id="IPR024425">
    <property type="entry name" value="LiaF-like_C"/>
</dbReference>
<keyword evidence="1" id="KW-1133">Transmembrane helix</keyword>
<feature type="transmembrane region" description="Helical" evidence="1">
    <location>
        <begin position="36"/>
        <end position="54"/>
    </location>
</feature>
<gene>
    <name evidence="4" type="ORF">AN964_17180</name>
</gene>
<evidence type="ECO:0000313" key="4">
    <source>
        <dbReference type="EMBL" id="KQL55546.1"/>
    </source>
</evidence>
<dbReference type="STRING" id="157838.AN964_17180"/>
<keyword evidence="5" id="KW-1185">Reference proteome</keyword>
<feature type="transmembrane region" description="Helical" evidence="1">
    <location>
        <begin position="66"/>
        <end position="88"/>
    </location>
</feature>
<evidence type="ECO:0000256" key="1">
    <source>
        <dbReference type="SAM" id="Phobius"/>
    </source>
</evidence>
<accession>A0A0Q3X193</accession>
<dbReference type="GO" id="GO:0016020">
    <property type="term" value="C:membrane"/>
    <property type="evidence" value="ECO:0007669"/>
    <property type="project" value="InterPro"/>
</dbReference>
<feature type="transmembrane region" description="Helical" evidence="1">
    <location>
        <begin position="7"/>
        <end position="30"/>
    </location>
</feature>
<dbReference type="EMBL" id="LJJC01000004">
    <property type="protein sequence ID" value="KQL55546.1"/>
    <property type="molecule type" value="Genomic_DNA"/>
</dbReference>
<evidence type="ECO:0000259" key="3">
    <source>
        <dbReference type="Pfam" id="PF22570"/>
    </source>
</evidence>
<evidence type="ECO:0000313" key="5">
    <source>
        <dbReference type="Proteomes" id="UP000051888"/>
    </source>
</evidence>
<dbReference type="PATRIC" id="fig|157838.3.peg.3804"/>
<dbReference type="AlphaFoldDB" id="A0A0Q3X193"/>
<name>A0A0Q3X193_9BACI</name>
<organism evidence="4 5">
    <name type="scientific">Heyndrickxia shackletonii</name>
    <dbReference type="NCBI Taxonomy" id="157838"/>
    <lineage>
        <taxon>Bacteria</taxon>
        <taxon>Bacillati</taxon>
        <taxon>Bacillota</taxon>
        <taxon>Bacilli</taxon>
        <taxon>Bacillales</taxon>
        <taxon>Bacillaceae</taxon>
        <taxon>Heyndrickxia</taxon>
    </lineage>
</organism>
<evidence type="ECO:0000259" key="2">
    <source>
        <dbReference type="Pfam" id="PF09922"/>
    </source>
</evidence>
<reference evidence="4 5" key="1">
    <citation type="submission" date="2015-09" db="EMBL/GenBank/DDBJ databases">
        <title>Genome sequencing project for genomic taxonomy and phylogenomics of Bacillus-like bacteria.</title>
        <authorList>
            <person name="Liu B."/>
            <person name="Wang J."/>
            <person name="Zhu Y."/>
            <person name="Liu G."/>
            <person name="Chen Q."/>
            <person name="Chen Z."/>
            <person name="Lan J."/>
            <person name="Che J."/>
            <person name="Ge C."/>
            <person name="Shi H."/>
            <person name="Pan Z."/>
            <person name="Liu X."/>
        </authorList>
    </citation>
    <scope>NUCLEOTIDE SEQUENCE [LARGE SCALE GENOMIC DNA]</scope>
    <source>
        <strain evidence="4 5">LMG 18435</strain>
    </source>
</reference>
<evidence type="ECO:0008006" key="6">
    <source>
        <dbReference type="Google" id="ProtNLM"/>
    </source>
</evidence>
<feature type="transmembrane region" description="Helical" evidence="1">
    <location>
        <begin position="94"/>
        <end position="111"/>
    </location>
</feature>
<dbReference type="NCBIfam" id="NF040535">
    <property type="entry name" value="LiaF_C_term"/>
    <property type="match status" value="1"/>
</dbReference>
<feature type="domain" description="LiaF transmembrane" evidence="3">
    <location>
        <begin position="12"/>
        <end position="114"/>
    </location>
</feature>
<dbReference type="InterPro" id="IPR016975">
    <property type="entry name" value="Cell_wall_LiaF"/>
</dbReference>
<dbReference type="InterPro" id="IPR054331">
    <property type="entry name" value="LiaF_TM"/>
</dbReference>
<proteinExistence type="predicted"/>